<dbReference type="Pfam" id="PF21007">
    <property type="entry name" value="FBF1"/>
    <property type="match status" value="1"/>
</dbReference>
<feature type="region of interest" description="Disordered" evidence="2">
    <location>
        <begin position="20"/>
        <end position="55"/>
    </location>
</feature>
<feature type="domain" description="Fas-binding factor 1 C-terminal" evidence="3">
    <location>
        <begin position="609"/>
        <end position="1131"/>
    </location>
</feature>
<feature type="compositionally biased region" description="Polar residues" evidence="2">
    <location>
        <begin position="341"/>
        <end position="351"/>
    </location>
</feature>
<dbReference type="OrthoDB" id="8195456at2759"/>
<accession>A0A8C5R9L8</accession>
<dbReference type="InterPro" id="IPR049390">
    <property type="entry name" value="FBF1_C"/>
</dbReference>
<evidence type="ECO:0000256" key="1">
    <source>
        <dbReference type="SAM" id="Coils"/>
    </source>
</evidence>
<feature type="coiled-coil region" evidence="1">
    <location>
        <begin position="773"/>
        <end position="807"/>
    </location>
</feature>
<dbReference type="PANTHER" id="PTHR33689">
    <property type="entry name" value="FAS-BINDING FACTOR 1"/>
    <property type="match status" value="1"/>
</dbReference>
<reference evidence="4" key="2">
    <citation type="submission" date="2025-09" db="UniProtKB">
        <authorList>
            <consortium name="Ensembl"/>
        </authorList>
    </citation>
    <scope>IDENTIFICATION</scope>
</reference>
<feature type="coiled-coil region" evidence="1">
    <location>
        <begin position="943"/>
        <end position="977"/>
    </location>
</feature>
<feature type="coiled-coil region" evidence="1">
    <location>
        <begin position="1017"/>
        <end position="1047"/>
    </location>
</feature>
<feature type="compositionally biased region" description="Acidic residues" evidence="2">
    <location>
        <begin position="255"/>
        <end position="264"/>
    </location>
</feature>
<dbReference type="GO" id="GO:0097539">
    <property type="term" value="C:ciliary transition fiber"/>
    <property type="evidence" value="ECO:0007669"/>
    <property type="project" value="InterPro"/>
</dbReference>
<gene>
    <name evidence="4" type="primary">FBF1</name>
</gene>
<dbReference type="AlphaFoldDB" id="A0A8C5R9L8"/>
<evidence type="ECO:0000313" key="4">
    <source>
        <dbReference type="Ensembl" id="ENSLLEP00000049002.1"/>
    </source>
</evidence>
<protein>
    <submittedName>
        <fullName evidence="4">Fas binding factor 1</fullName>
    </submittedName>
</protein>
<dbReference type="GO" id="GO:0060271">
    <property type="term" value="P:cilium assembly"/>
    <property type="evidence" value="ECO:0007669"/>
    <property type="project" value="InterPro"/>
</dbReference>
<proteinExistence type="predicted"/>
<dbReference type="GeneTree" id="ENSGT00720000108861"/>
<feature type="compositionally biased region" description="Polar residues" evidence="2">
    <location>
        <begin position="417"/>
        <end position="431"/>
    </location>
</feature>
<feature type="coiled-coil region" evidence="1">
    <location>
        <begin position="618"/>
        <end position="733"/>
    </location>
</feature>
<reference evidence="4" key="1">
    <citation type="submission" date="2025-08" db="UniProtKB">
        <authorList>
            <consortium name="Ensembl"/>
        </authorList>
    </citation>
    <scope>IDENTIFICATION</scope>
</reference>
<feature type="compositionally biased region" description="Basic and acidic residues" evidence="2">
    <location>
        <begin position="162"/>
        <end position="186"/>
    </location>
</feature>
<organism evidence="4 5">
    <name type="scientific">Leptobrachium leishanense</name>
    <name type="common">Leishan spiny toad</name>
    <dbReference type="NCBI Taxonomy" id="445787"/>
    <lineage>
        <taxon>Eukaryota</taxon>
        <taxon>Metazoa</taxon>
        <taxon>Chordata</taxon>
        <taxon>Craniata</taxon>
        <taxon>Vertebrata</taxon>
        <taxon>Euteleostomi</taxon>
        <taxon>Amphibia</taxon>
        <taxon>Batrachia</taxon>
        <taxon>Anura</taxon>
        <taxon>Pelobatoidea</taxon>
        <taxon>Megophryidae</taxon>
        <taxon>Leptobrachium</taxon>
    </lineage>
</organism>
<dbReference type="GO" id="GO:0090162">
    <property type="term" value="P:establishment of epithelial cell polarity"/>
    <property type="evidence" value="ECO:0007669"/>
    <property type="project" value="InterPro"/>
</dbReference>
<name>A0A8C5R9L8_9ANUR</name>
<feature type="coiled-coil region" evidence="1">
    <location>
        <begin position="833"/>
        <end position="875"/>
    </location>
</feature>
<evidence type="ECO:0000313" key="5">
    <source>
        <dbReference type="Proteomes" id="UP000694569"/>
    </source>
</evidence>
<dbReference type="Proteomes" id="UP000694569">
    <property type="component" value="Unplaced"/>
</dbReference>
<evidence type="ECO:0000256" key="2">
    <source>
        <dbReference type="SAM" id="MobiDB-lite"/>
    </source>
</evidence>
<dbReference type="GO" id="GO:0036064">
    <property type="term" value="C:ciliary basal body"/>
    <property type="evidence" value="ECO:0007669"/>
    <property type="project" value="TreeGrafter"/>
</dbReference>
<keyword evidence="5" id="KW-1185">Reference proteome</keyword>
<feature type="compositionally biased region" description="Low complexity" evidence="2">
    <location>
        <begin position="20"/>
        <end position="29"/>
    </location>
</feature>
<feature type="region of interest" description="Disordered" evidence="2">
    <location>
        <begin position="100"/>
        <end position="528"/>
    </location>
</feature>
<dbReference type="Ensembl" id="ENSLLET00000050914.1">
    <property type="protein sequence ID" value="ENSLLEP00000049002.1"/>
    <property type="gene ID" value="ENSLLEG00000030830.1"/>
</dbReference>
<dbReference type="PANTHER" id="PTHR33689:SF1">
    <property type="entry name" value="FAS-BINDING FACTOR 1"/>
    <property type="match status" value="1"/>
</dbReference>
<feature type="compositionally biased region" description="Polar residues" evidence="2">
    <location>
        <begin position="237"/>
        <end position="247"/>
    </location>
</feature>
<evidence type="ECO:0000259" key="3">
    <source>
        <dbReference type="Pfam" id="PF21007"/>
    </source>
</evidence>
<sequence length="1140" mass="128835">MAGRHKKGLQDSIDDLFGDLLGDGDISSSKPQKKSSLMPVPAVKPRSNILSDSNRKSLLDEDYLTLLEKEMEEESDVSEVDAEALLENLKDIDDMDAEMFGFKKPKSAPAKNSGLSQSTDGKRKPEEAAAAASQPRRGHSAPEIEKKPLSAPVAQARPYKKFSFDGHAVQENEKKSSSAPEREKKPLSVPSRSSRSDKKPFSDLDDPLAGLLSDDDNDEINKKTKSSAAKKSGDTGHPSSPARTSSASHKKEFLTFEEDSDDLIDALGFGEGPQTAQKKESTTARPARSKLDELMGRGTAAKLLERPPTGEKKEFKLDPKYQKPPDKEEILGDEDVAFGSYQPSMISSPEGRQSRRSSVRFSAESNGNVKFDAKSQPTTPKARSPAGGERNGADWLGLKDDDVPDGAFSLPLREPTRSSTVTPASRPQSGAENGPTAPPRASKVQAESAPQEIDEWLTSALSKKSQILEKVEEKPQNHNVQVEPSGRRSSLRKEEPQKVPVSSVPASRKEEISPRAPSSVPPELPPDKREVSVRSAVLDILVILRVCLSRLLVRRLTYLILQNIYFFLQEPVPARLTDTNARDNSRAHEPEESRSRVLDLEAQVRKHLMEKEQQHLLLETLQQRHKEDLELIENAHRNRLKLLEDSARQREERLCQENRELSAQYVSQCQAAEREKAATLAQYQKKLTEFQQEKESEVARIRELQRTSVKEMCKDYEEQLQRVKRLKDQEIDAVTSASSETRSLNGVIEQMESFFHKLGDLSEKVEQTQVSTSQELEISVRQREAQLKALQGRLSRQQKDMEEEKSSLHTIITNMETRLSEQSRLLEQERWKASAEQAKVESLQRSLEEQRRVMAQQMSMERDELDRAKSALLEEQQSVMRRCAEERQKLAVEWSEFHTQHKLSKEQVERDANRALMLETQREGTIISLAKEQADLKVQAGELRVREEQLASAKETLETERRELRLEKERVNALALRVQHRAEEIEHMSKLASQRYEEGEKSLEEAKKVESEHHSRLKAIQQKLNWLRQEEERIHQQRLNLASQRRQLEKIQQGLPTASALFPSTVEAPHLSSQLPGLQRVGATGISGKPQDDRAHRAPQFQAKLALLKLAALQDRNFLEEEQIFLESLKKSSNSWSQVV</sequence>
<feature type="compositionally biased region" description="Polar residues" evidence="2">
    <location>
        <begin position="359"/>
        <end position="368"/>
    </location>
</feature>
<feature type="compositionally biased region" description="Basic and acidic residues" evidence="2">
    <location>
        <begin position="466"/>
        <end position="476"/>
    </location>
</feature>
<feature type="compositionally biased region" description="Basic and acidic residues" evidence="2">
    <location>
        <begin position="303"/>
        <end position="330"/>
    </location>
</feature>
<keyword evidence="1" id="KW-0175">Coiled coil</keyword>
<dbReference type="GO" id="GO:0005814">
    <property type="term" value="C:centriole"/>
    <property type="evidence" value="ECO:0007669"/>
    <property type="project" value="TreeGrafter"/>
</dbReference>
<dbReference type="InterPro" id="IPR033561">
    <property type="entry name" value="FBF1"/>
</dbReference>